<evidence type="ECO:0000313" key="1">
    <source>
        <dbReference type="EMBL" id="ABM39877.1"/>
    </source>
</evidence>
<dbReference type="AlphaFoldDB" id="A1VW49"/>
<gene>
    <name evidence="1" type="ordered locus">Pnap_4610</name>
</gene>
<dbReference type="EMBL" id="CP000531">
    <property type="protein sequence ID" value="ABM39877.1"/>
    <property type="molecule type" value="Genomic_DNA"/>
</dbReference>
<reference evidence="2" key="1">
    <citation type="journal article" date="2009" name="Environ. Microbiol.">
        <title>The genome of Polaromonas naphthalenivorans strain CJ2, isolated from coal tar-contaminated sediment, reveals physiological and metabolic versatility and evolution through extensive horizontal gene transfer.</title>
        <authorList>
            <person name="Yagi J.M."/>
            <person name="Sims D."/>
            <person name="Brettin T."/>
            <person name="Bruce D."/>
            <person name="Madsen E.L."/>
        </authorList>
    </citation>
    <scope>NUCLEOTIDE SEQUENCE [LARGE SCALE GENOMIC DNA]</scope>
    <source>
        <strain evidence="2">CJ2</strain>
        <plasmid evidence="2">Plasmid pPNAP02</plasmid>
    </source>
</reference>
<protein>
    <submittedName>
        <fullName evidence="1">Uncharacterized protein</fullName>
    </submittedName>
</protein>
<dbReference type="KEGG" id="pna:Pnap_4610"/>
<dbReference type="HOGENOM" id="CLU_1863356_0_0_4"/>
<evidence type="ECO:0000313" key="2">
    <source>
        <dbReference type="Proteomes" id="UP000000644"/>
    </source>
</evidence>
<accession>A1VW49</accession>
<dbReference type="OrthoDB" id="8810004at2"/>
<proteinExistence type="predicted"/>
<geneLocation type="plasmid" evidence="1 2">
    <name>pPNAP02</name>
</geneLocation>
<sequence length="137" mass="15167">MLLTDIAIKHIRKSRKGEPDAAFVMHPFENSQGANAGKYEVLRDIVRTGQPKRKRSAHVTTAQLAQMYARELMPAFGIRLRMRSAANDYPTPPPGKNVPASCIQPGSPFEALVQKVDTTQPVDNALKLALARLEIDF</sequence>
<keyword evidence="2" id="KW-1185">Reference proteome</keyword>
<dbReference type="RefSeq" id="WP_011798088.1">
    <property type="nucleotide sequence ID" value="NC_008758.1"/>
</dbReference>
<name>A1VW49_POLNA</name>
<keyword evidence="1" id="KW-0614">Plasmid</keyword>
<dbReference type="Proteomes" id="UP000000644">
    <property type="component" value="Plasmid pPNAP02"/>
</dbReference>
<organism evidence="1 2">
    <name type="scientific">Polaromonas naphthalenivorans (strain CJ2)</name>
    <dbReference type="NCBI Taxonomy" id="365044"/>
    <lineage>
        <taxon>Bacteria</taxon>
        <taxon>Pseudomonadati</taxon>
        <taxon>Pseudomonadota</taxon>
        <taxon>Betaproteobacteria</taxon>
        <taxon>Burkholderiales</taxon>
        <taxon>Comamonadaceae</taxon>
        <taxon>Polaromonas</taxon>
    </lineage>
</organism>